<dbReference type="Proteomes" id="UP000615455">
    <property type="component" value="Unassembled WGS sequence"/>
</dbReference>
<name>A0ABQ2BR71_9BACL</name>
<dbReference type="PANTHER" id="PTHR43335:SF4">
    <property type="entry name" value="ABC TRANSPORTER, ATP-BINDING PROTEIN"/>
    <property type="match status" value="1"/>
</dbReference>
<dbReference type="Gene3D" id="3.40.50.300">
    <property type="entry name" value="P-loop containing nucleotide triphosphate hydrolases"/>
    <property type="match status" value="1"/>
</dbReference>
<dbReference type="PANTHER" id="PTHR43335">
    <property type="entry name" value="ABC TRANSPORTER, ATP-BINDING PROTEIN"/>
    <property type="match status" value="1"/>
</dbReference>
<evidence type="ECO:0000256" key="4">
    <source>
        <dbReference type="ARBA" id="ARBA00022840"/>
    </source>
</evidence>
<sequence>MDGIVVKLENVHKKIGNHEIIRGLSFAVREGEIYGFLGPNGSGKTTTIRMMTGLIHMTKGDITVCGHSIRTAREKALEQIGAIVENPELYEYMTGMQNLKHFANMAVTSISKERIAEIVKLVDLEQAIHKKVKTYSLGMKQRLGIAQALLHKPKILILDEPTNGLDPAGIRQIRNYLQRLAKEENIAVIVSSHLLSEIELMCDRVVIIKDGQFIQEYNLHEKAKSEDTIQVAFEVDGVEKASTIIKGSIKDGTILTFITKEEIPQLVEQLVNANVRVYGITVQNKTLEDEFLMITGEESRHA</sequence>
<keyword evidence="7" id="KW-1185">Reference proteome</keyword>
<gene>
    <name evidence="6" type="primary">bcrA</name>
    <name evidence="6" type="ORF">GCM10008018_13310</name>
</gene>
<dbReference type="PROSITE" id="PS50893">
    <property type="entry name" value="ABC_TRANSPORTER_2"/>
    <property type="match status" value="1"/>
</dbReference>
<feature type="domain" description="ABC transporter" evidence="5">
    <location>
        <begin position="6"/>
        <end position="235"/>
    </location>
</feature>
<accession>A0ABQ2BR71</accession>
<comment type="caution">
    <text evidence="6">The sequence shown here is derived from an EMBL/GenBank/DDBJ whole genome shotgun (WGS) entry which is preliminary data.</text>
</comment>
<keyword evidence="2" id="KW-0813">Transport</keyword>
<evidence type="ECO:0000256" key="3">
    <source>
        <dbReference type="ARBA" id="ARBA00022741"/>
    </source>
</evidence>
<protein>
    <submittedName>
        <fullName evidence="6">ABC transporter ATP-binding protein</fullName>
    </submittedName>
</protein>
<comment type="similarity">
    <text evidence="1">Belongs to the ABC transporter superfamily.</text>
</comment>
<dbReference type="PROSITE" id="PS00211">
    <property type="entry name" value="ABC_TRANSPORTER_1"/>
    <property type="match status" value="1"/>
</dbReference>
<dbReference type="RefSeq" id="WP_189009391.1">
    <property type="nucleotide sequence ID" value="NZ_BMHE01000004.1"/>
</dbReference>
<proteinExistence type="inferred from homology"/>
<dbReference type="GO" id="GO:0005524">
    <property type="term" value="F:ATP binding"/>
    <property type="evidence" value="ECO:0007669"/>
    <property type="project" value="UniProtKB-KW"/>
</dbReference>
<evidence type="ECO:0000256" key="1">
    <source>
        <dbReference type="ARBA" id="ARBA00005417"/>
    </source>
</evidence>
<reference evidence="7" key="1">
    <citation type="journal article" date="2019" name="Int. J. Syst. Evol. Microbiol.">
        <title>The Global Catalogue of Microorganisms (GCM) 10K type strain sequencing project: providing services to taxonomists for standard genome sequencing and annotation.</title>
        <authorList>
            <consortium name="The Broad Institute Genomics Platform"/>
            <consortium name="The Broad Institute Genome Sequencing Center for Infectious Disease"/>
            <person name="Wu L."/>
            <person name="Ma J."/>
        </authorList>
    </citation>
    <scope>NUCLEOTIDE SEQUENCE [LARGE SCALE GENOMIC DNA]</scope>
    <source>
        <strain evidence="7">CGMCC 1.15043</strain>
    </source>
</reference>
<organism evidence="6 7">
    <name type="scientific">Paenibacillus marchantiophytorum</name>
    <dbReference type="NCBI Taxonomy" id="1619310"/>
    <lineage>
        <taxon>Bacteria</taxon>
        <taxon>Bacillati</taxon>
        <taxon>Bacillota</taxon>
        <taxon>Bacilli</taxon>
        <taxon>Bacillales</taxon>
        <taxon>Paenibacillaceae</taxon>
        <taxon>Paenibacillus</taxon>
    </lineage>
</organism>
<dbReference type="Pfam" id="PF00005">
    <property type="entry name" value="ABC_tran"/>
    <property type="match status" value="1"/>
</dbReference>
<dbReference type="InterPro" id="IPR027417">
    <property type="entry name" value="P-loop_NTPase"/>
</dbReference>
<dbReference type="SUPFAM" id="SSF52540">
    <property type="entry name" value="P-loop containing nucleoside triphosphate hydrolases"/>
    <property type="match status" value="1"/>
</dbReference>
<evidence type="ECO:0000313" key="7">
    <source>
        <dbReference type="Proteomes" id="UP000615455"/>
    </source>
</evidence>
<keyword evidence="4 6" id="KW-0067">ATP-binding</keyword>
<dbReference type="EMBL" id="BMHE01000004">
    <property type="protein sequence ID" value="GGI45668.1"/>
    <property type="molecule type" value="Genomic_DNA"/>
</dbReference>
<keyword evidence="3" id="KW-0547">Nucleotide-binding</keyword>
<dbReference type="InterPro" id="IPR003439">
    <property type="entry name" value="ABC_transporter-like_ATP-bd"/>
</dbReference>
<dbReference type="SMART" id="SM00382">
    <property type="entry name" value="AAA"/>
    <property type="match status" value="1"/>
</dbReference>
<evidence type="ECO:0000256" key="2">
    <source>
        <dbReference type="ARBA" id="ARBA00022448"/>
    </source>
</evidence>
<dbReference type="InterPro" id="IPR003593">
    <property type="entry name" value="AAA+_ATPase"/>
</dbReference>
<dbReference type="InterPro" id="IPR017871">
    <property type="entry name" value="ABC_transporter-like_CS"/>
</dbReference>
<evidence type="ECO:0000313" key="6">
    <source>
        <dbReference type="EMBL" id="GGI45668.1"/>
    </source>
</evidence>
<evidence type="ECO:0000259" key="5">
    <source>
        <dbReference type="PROSITE" id="PS50893"/>
    </source>
</evidence>